<keyword evidence="4 6" id="KW-0862">Zinc</keyword>
<feature type="binding site" evidence="6">
    <location>
        <position position="348"/>
    </location>
    <ligand>
        <name>Zn(2+)</name>
        <dbReference type="ChEBI" id="CHEBI:29105"/>
    </ligand>
</feature>
<dbReference type="PANTHER" id="PTHR38344">
    <property type="entry name" value="UPF0753 PROTEIN AQ_863"/>
    <property type="match status" value="1"/>
</dbReference>
<keyword evidence="1 6" id="KW-0813">Transport</keyword>
<comment type="cofactor">
    <cofactor evidence="6">
        <name>Zn(2+)</name>
        <dbReference type="ChEBI" id="CHEBI:29105"/>
    </cofactor>
</comment>
<evidence type="ECO:0000256" key="6">
    <source>
        <dbReference type="HAMAP-Rule" id="MF_01871"/>
    </source>
</evidence>
<evidence type="ECO:0000313" key="7">
    <source>
        <dbReference type="EMBL" id="RYM35573.1"/>
    </source>
</evidence>
<evidence type="ECO:0000256" key="5">
    <source>
        <dbReference type="ARBA" id="ARBA00023136"/>
    </source>
</evidence>
<keyword evidence="2 6" id="KW-1003">Cell membrane</keyword>
<sequence length="831" mass="93726">MTTNNVLPLEKTEPEILLREKLQLTSKKIAPVWPLENFVAVNPYMGLSEMRFERAANLLSKIAGIEMTLPIQFYLDEIEKGKITKEDINVVRIKKGLNPIQNFKEYLAQLRVEIDNKFQYPELQTVSDVKSTLSQKDWNRFVLDRVSNWAGAYFDKGQAVWNTAKSKEPLFAAWKADASVDRTPKVMGLGGFNTWVNELPNDPIQAAQYALEQLNIPEDCTNLYLHCLLLRIGGWSAFSARIDWENELYGKEGGKLVEFLCILLCWEAGMLSCSQRPQMKGKWAEAIKILEELRQTEESTEKLKQKLLLQGAFDYAAQRRLIEQFESKKDSQKPRPQKTKIKAIFCIDVRSELYRRNLEMVAPEVETLGFAGFFAFPIKYVPIGHNQGNAQCPVLLPTGQVILEEMSEKDLQKQAIASRKLKRQVNSAWKSFKSGAISCFSFVSPIGLAYLPKLFTDSYGLSRPVPHPNYNGLDKKRFSNKRISLEVGQHDNEKVGIAIEDQIVMAKNALTAMSLTEGFSPLILIVGHGSSTVNNPHGTGLDCGACAGQTGEANAKVAVAVLNNKAVRKALVDHQIRIPESTVFIAAQHDTTTDEFELFNEDQIPVSHNSEVNELKQWLEEAGHYSRMERAKRMNITQNKNTDQQIINRSKDWAQVRPEWGLAGCSTFVVAPRNRTEGLDFGGRSFLHSYEWNKDKGFGVLELIMTAPMVVTSWINLQYYASTVDNKNYGSGNKTLHNIIGGVGVLEGYAGDLRTGLPWQSVHDGKIFQNEPLRLNVVIEAPIEEMNKILAKHCSVKQLCDNNWIHLLAMDTQGKVSHRYNGKLEWEEIAA</sequence>
<evidence type="ECO:0000313" key="8">
    <source>
        <dbReference type="Proteomes" id="UP000293952"/>
    </source>
</evidence>
<comment type="subunit">
    <text evidence="6">Forms a complex with DabB.</text>
</comment>
<reference evidence="7 8" key="1">
    <citation type="submission" date="2019-02" db="EMBL/GenBank/DDBJ databases">
        <title>Genome sequence of the sea-ice species Brumimicrobium glaciale.</title>
        <authorList>
            <person name="Bowman J.P."/>
        </authorList>
    </citation>
    <scope>NUCLEOTIDE SEQUENCE [LARGE SCALE GENOMIC DNA]</scope>
    <source>
        <strain evidence="7 8">IC156</strain>
    </source>
</reference>
<dbReference type="InterPro" id="IPR018752">
    <property type="entry name" value="DabA"/>
</dbReference>
<keyword evidence="5 6" id="KW-0472">Membrane</keyword>
<comment type="similarity">
    <text evidence="6">Belongs to the inorganic carbon transporter (TC 9.A.2) DabA family.</text>
</comment>
<organism evidence="7 8">
    <name type="scientific">Brumimicrobium glaciale</name>
    <dbReference type="NCBI Taxonomy" id="200475"/>
    <lineage>
        <taxon>Bacteria</taxon>
        <taxon>Pseudomonadati</taxon>
        <taxon>Bacteroidota</taxon>
        <taxon>Flavobacteriia</taxon>
        <taxon>Flavobacteriales</taxon>
        <taxon>Crocinitomicaceae</taxon>
        <taxon>Brumimicrobium</taxon>
    </lineage>
</organism>
<dbReference type="Pfam" id="PF10070">
    <property type="entry name" value="DabA"/>
    <property type="match status" value="1"/>
</dbReference>
<feature type="binding site" evidence="6">
    <location>
        <position position="543"/>
    </location>
    <ligand>
        <name>Zn(2+)</name>
        <dbReference type="ChEBI" id="CHEBI:29105"/>
    </ligand>
</feature>
<accession>A0A4Q4KQU5</accession>
<keyword evidence="3 6" id="KW-0479">Metal-binding</keyword>
<comment type="function">
    <text evidence="6">Part of an energy-coupled inorganic carbon pump.</text>
</comment>
<feature type="binding site" evidence="6">
    <location>
        <position position="528"/>
    </location>
    <ligand>
        <name>Zn(2+)</name>
        <dbReference type="ChEBI" id="CHEBI:29105"/>
    </ligand>
</feature>
<name>A0A4Q4KQU5_9FLAO</name>
<dbReference type="PANTHER" id="PTHR38344:SF1">
    <property type="entry name" value="INORGANIC CARBON TRANSPORTER SUBUNIT DABA-RELATED"/>
    <property type="match status" value="1"/>
</dbReference>
<evidence type="ECO:0000256" key="4">
    <source>
        <dbReference type="ARBA" id="ARBA00022833"/>
    </source>
</evidence>
<dbReference type="RefSeq" id="WP_130091940.1">
    <property type="nucleotide sequence ID" value="NZ_SETE01000001.1"/>
</dbReference>
<comment type="caution">
    <text evidence="7">The sequence shown here is derived from an EMBL/GenBank/DDBJ whole genome shotgun (WGS) entry which is preliminary data.</text>
</comment>
<evidence type="ECO:0000256" key="3">
    <source>
        <dbReference type="ARBA" id="ARBA00022723"/>
    </source>
</evidence>
<evidence type="ECO:0000256" key="2">
    <source>
        <dbReference type="ARBA" id="ARBA00022475"/>
    </source>
</evidence>
<dbReference type="EMBL" id="SETE01000001">
    <property type="protein sequence ID" value="RYM35573.1"/>
    <property type="molecule type" value="Genomic_DNA"/>
</dbReference>
<dbReference type="HAMAP" id="MF_01871">
    <property type="entry name" value="DabA"/>
    <property type="match status" value="1"/>
</dbReference>
<feature type="binding site" evidence="6">
    <location>
        <position position="346"/>
    </location>
    <ligand>
        <name>Zn(2+)</name>
        <dbReference type="ChEBI" id="CHEBI:29105"/>
    </ligand>
</feature>
<dbReference type="GO" id="GO:0005886">
    <property type="term" value="C:plasma membrane"/>
    <property type="evidence" value="ECO:0007669"/>
    <property type="project" value="UniProtKB-SubCell"/>
</dbReference>
<dbReference type="Proteomes" id="UP000293952">
    <property type="component" value="Unassembled WGS sequence"/>
</dbReference>
<dbReference type="GO" id="GO:0008270">
    <property type="term" value="F:zinc ion binding"/>
    <property type="evidence" value="ECO:0007669"/>
    <property type="project" value="UniProtKB-UniRule"/>
</dbReference>
<dbReference type="AlphaFoldDB" id="A0A4Q4KQU5"/>
<proteinExistence type="inferred from homology"/>
<comment type="subcellular location">
    <subcellularLocation>
        <location evidence="6">Cell membrane</location>
        <topology evidence="6">Peripheral membrane protein</topology>
    </subcellularLocation>
</comment>
<keyword evidence="8" id="KW-1185">Reference proteome</keyword>
<dbReference type="OrthoDB" id="9805101at2"/>
<evidence type="ECO:0000256" key="1">
    <source>
        <dbReference type="ARBA" id="ARBA00022448"/>
    </source>
</evidence>
<protein>
    <recommendedName>
        <fullName evidence="6">Probable inorganic carbon transporter subunit DabA</fullName>
    </recommendedName>
</protein>
<gene>
    <name evidence="6" type="primary">dabA</name>
    <name evidence="7" type="ORF">ERX46_00875</name>
</gene>